<dbReference type="Pfam" id="PF07748">
    <property type="entry name" value="Glyco_hydro_38C"/>
    <property type="match status" value="1"/>
</dbReference>
<evidence type="ECO:0000259" key="5">
    <source>
        <dbReference type="SMART" id="SM00872"/>
    </source>
</evidence>
<evidence type="ECO:0000256" key="3">
    <source>
        <dbReference type="ARBA" id="ARBA00022801"/>
    </source>
</evidence>
<dbReference type="InterPro" id="IPR027291">
    <property type="entry name" value="Glyco_hydro_38_N_sf"/>
</dbReference>
<organism evidence="6">
    <name type="scientific">freshwater metagenome</name>
    <dbReference type="NCBI Taxonomy" id="449393"/>
    <lineage>
        <taxon>unclassified sequences</taxon>
        <taxon>metagenomes</taxon>
        <taxon>ecological metagenomes</taxon>
    </lineage>
</organism>
<dbReference type="AlphaFoldDB" id="A0A6J7GS73"/>
<keyword evidence="4" id="KW-0326">Glycosidase</keyword>
<dbReference type="PANTHER" id="PTHR46017:SF2">
    <property type="entry name" value="MANNOSYLGLYCERATE HYDROLASE"/>
    <property type="match status" value="1"/>
</dbReference>
<evidence type="ECO:0000256" key="2">
    <source>
        <dbReference type="ARBA" id="ARBA00022723"/>
    </source>
</evidence>
<dbReference type="EMBL" id="CAFBMG010000134">
    <property type="protein sequence ID" value="CAB4911307.1"/>
    <property type="molecule type" value="Genomic_DNA"/>
</dbReference>
<evidence type="ECO:0000313" key="6">
    <source>
        <dbReference type="EMBL" id="CAB4911307.1"/>
    </source>
</evidence>
<dbReference type="Gene3D" id="2.70.98.30">
    <property type="entry name" value="Golgi alpha-mannosidase II, domain 4"/>
    <property type="match status" value="1"/>
</dbReference>
<dbReference type="InterPro" id="IPR037094">
    <property type="entry name" value="Glyco_hydro_38_cen_sf"/>
</dbReference>
<comment type="similarity">
    <text evidence="1">Belongs to the glycosyl hydrolase 38 family.</text>
</comment>
<dbReference type="PANTHER" id="PTHR46017">
    <property type="entry name" value="ALPHA-MANNOSIDASE 2C1"/>
    <property type="match status" value="1"/>
</dbReference>
<dbReference type="Gene3D" id="1.20.1270.50">
    <property type="entry name" value="Glycoside hydrolase family 38, central domain"/>
    <property type="match status" value="1"/>
</dbReference>
<gene>
    <name evidence="6" type="ORF">UFOPK3519_01435</name>
</gene>
<keyword evidence="2" id="KW-0479">Metal-binding</keyword>
<name>A0A6J7GS73_9ZZZZ</name>
<dbReference type="Gene3D" id="3.20.110.10">
    <property type="entry name" value="Glycoside hydrolase 38, N terminal domain"/>
    <property type="match status" value="1"/>
</dbReference>
<dbReference type="Pfam" id="PF09261">
    <property type="entry name" value="Alpha-mann_mid"/>
    <property type="match status" value="1"/>
</dbReference>
<dbReference type="SUPFAM" id="SSF88688">
    <property type="entry name" value="Families 57/38 glycoside transferase middle domain"/>
    <property type="match status" value="1"/>
</dbReference>
<dbReference type="GO" id="GO:0046872">
    <property type="term" value="F:metal ion binding"/>
    <property type="evidence" value="ECO:0007669"/>
    <property type="project" value="UniProtKB-KW"/>
</dbReference>
<proteinExistence type="inferred from homology"/>
<evidence type="ECO:0000256" key="4">
    <source>
        <dbReference type="ARBA" id="ARBA00023295"/>
    </source>
</evidence>
<dbReference type="SUPFAM" id="SSF88713">
    <property type="entry name" value="Glycoside hydrolase/deacetylase"/>
    <property type="match status" value="1"/>
</dbReference>
<protein>
    <submittedName>
        <fullName evidence="6">Unannotated protein</fullName>
    </submittedName>
</protein>
<dbReference type="InterPro" id="IPR011330">
    <property type="entry name" value="Glyco_hydro/deAcase_b/a-brl"/>
</dbReference>
<dbReference type="InterPro" id="IPR011682">
    <property type="entry name" value="Glyco_hydro_38_C"/>
</dbReference>
<dbReference type="SMART" id="SM00872">
    <property type="entry name" value="Alpha-mann_mid"/>
    <property type="match status" value="1"/>
</dbReference>
<keyword evidence="3" id="KW-0378">Hydrolase</keyword>
<dbReference type="InterPro" id="IPR015341">
    <property type="entry name" value="Glyco_hydro_38_cen"/>
</dbReference>
<sequence length="931" mass="101444">MVRSVHVLPHTHWDREWYDPFPTFRGRLVAMLDELLPRLEADQAFHHFQLDGQMAVVDDYLTVRPQQRKLIGELSTAGRLSMGPWYVLPDEFLVSGETLIRNLQLGIARAEEFGGAMHVGYLPDMFGHIAAMPQLLRLFGFEHAVVWRGVPLSIDRPAFFWESPDGSTVRAEYLSAGYGNGSGMPADAAQLRERIGMFTEVQGELVGQTVLWMAGMDHEAPPPHLSRVVAEFQSQESLRSTPDGAGTGEDGEEPETYDLRIGSLSEYLQVAPSTDLPTHRGELRSGARANLLMGVTSNRVDVKIAAAVAERTLERLAEPLCALWSADPSREQPLLDLAWLEVIRNAAHDSICACSHDEVVDAVLHRYAEAIRTAQGVAQSAVLSASSQIHKSGILLLNPSARERVELVEIDVTASDLAGAWSAGQEFETSDQSWFQVLSERAAHEELHISTAADAPLIVARELIFEHPETAQVVLIERPESAAEGSDSGAILEVHLLGELVGGETPTALSPLDALSELGRRCERDPGLRISTVLHHPEASSRVLTMSGQVPGFGWALWEPHAASSKVQSLGPWGLTNGLISVEVDTTNGTFAINGNPGYGQIVDEVDVGDTYNWCPTQPEIRTLQPQSTTVQRIEQGPLRSKLQIDSEYLLPACAPSEALLNPPSLLQTVTTVLELRADEALLRVNCSLLNQVQDHRMRVHFPLQARAHSSVAECAFGLVERPLAAEGGPNEWGVPTFPSRRFVTAGDLTVTHLGLCEYELVDLDGDAQDPLTTSGALALTLLRCTGWLSRGPMASRPLPAGPENELLGSQLQKPLTLQYAIALNYPDPYELADRVWSPVQVVESLGGGSLNDSGSKLEVSGMEVDAVLTDSSGRLVIRCHEPLGHQGWMRVPGRAGQIVDLLGNHIGEFSEELKVRPHQILTVALDPIEP</sequence>
<evidence type="ECO:0000256" key="1">
    <source>
        <dbReference type="ARBA" id="ARBA00009792"/>
    </source>
</evidence>
<dbReference type="SUPFAM" id="SSF74650">
    <property type="entry name" value="Galactose mutarotase-like"/>
    <property type="match status" value="1"/>
</dbReference>
<dbReference type="GO" id="GO:0006013">
    <property type="term" value="P:mannose metabolic process"/>
    <property type="evidence" value="ECO:0007669"/>
    <property type="project" value="InterPro"/>
</dbReference>
<reference evidence="6" key="1">
    <citation type="submission" date="2020-05" db="EMBL/GenBank/DDBJ databases">
        <authorList>
            <person name="Chiriac C."/>
            <person name="Salcher M."/>
            <person name="Ghai R."/>
            <person name="Kavagutti S V."/>
        </authorList>
    </citation>
    <scope>NUCLEOTIDE SEQUENCE</scope>
</reference>
<dbReference type="GO" id="GO:0030246">
    <property type="term" value="F:carbohydrate binding"/>
    <property type="evidence" value="ECO:0007669"/>
    <property type="project" value="InterPro"/>
</dbReference>
<dbReference type="GO" id="GO:0009313">
    <property type="term" value="P:oligosaccharide catabolic process"/>
    <property type="evidence" value="ECO:0007669"/>
    <property type="project" value="TreeGrafter"/>
</dbReference>
<dbReference type="GO" id="GO:0004559">
    <property type="term" value="F:alpha-mannosidase activity"/>
    <property type="evidence" value="ECO:0007669"/>
    <property type="project" value="InterPro"/>
</dbReference>
<dbReference type="InterPro" id="IPR011013">
    <property type="entry name" value="Gal_mutarotase_sf_dom"/>
</dbReference>
<dbReference type="Pfam" id="PF01074">
    <property type="entry name" value="Glyco_hydro_38N"/>
    <property type="match status" value="1"/>
</dbReference>
<feature type="domain" description="Glycoside hydrolase family 38 central" evidence="5">
    <location>
        <begin position="295"/>
        <end position="367"/>
    </location>
</feature>
<accession>A0A6J7GS73</accession>
<dbReference type="InterPro" id="IPR000602">
    <property type="entry name" value="Glyco_hydro_38_N"/>
</dbReference>
<dbReference type="InterPro" id="IPR028995">
    <property type="entry name" value="Glyco_hydro_57/38_cen_sf"/>
</dbReference>